<dbReference type="InterPro" id="IPR001138">
    <property type="entry name" value="Zn2Cys6_DnaBD"/>
</dbReference>
<dbReference type="Pfam" id="PF04082">
    <property type="entry name" value="Fungal_trans"/>
    <property type="match status" value="1"/>
</dbReference>
<evidence type="ECO:0000259" key="5">
    <source>
        <dbReference type="SMART" id="SM00906"/>
    </source>
</evidence>
<comment type="caution">
    <text evidence="6">The sequence shown here is derived from an EMBL/GenBank/DDBJ whole genome shotgun (WGS) entry which is preliminary data.</text>
</comment>
<sequence length="723" mass="81115">TAGVTVYRPDPISSAVTLQLGQVGLNLREPQLNPHRTRFMTTSGEKHDFDAVREDPPGLHRKIKCDRHSPCSNCTKAGVTCTPSTPAPARKRRRPNHDLQQRLARCEELLQEYATAKPAGTPSGPAPDEKSVRPVGKLIHGDSGPRFMNSFMWAEVYDELQAMREIMDNDPVDDESCSTPADGQTPDQNNGLLFSEGTESSLEDLHPDPAHVFGLWQTFLDRVNPLTKVIHVPSVQPFLVEAATKRDTLPKKVEALMFSIYVLGATALSPQESLALLGYSRDEAITRFSRGCRLAFMRIQIFKQYDMITLQALVLYQHSLSGHYDRNAAWILNGTIVRIAQIMGLHRDGEALGLNAFDTEMRRRLWWQIVLLDASYALMSGLGQSMVPRSWDTKKPANLPDSDLFPTMAKVESRPGPTDMVYCMSCYEVAQLLVEFPSLDEVMFQNETGVESLPPAVLEQARARIEQLDDRLGEILAQYCDVNMGPVHVLAKETRHELIGKLREMMCPPQQQPEWGTEVFSAKDNLFKISVSSAEHTIHLYNIVEMVDVGTNFQWFIKAHFQVEVFQYMIGQLMNRTSGPLVERAWVVVEKCYHFHMELMDLSIKSSADVAVFVLRAWRRRAEKIQQTTGIPPVTPYYISALGNLVGSHDTKKEEPSEHDLEPDSVHVPSNGLDMRWDQLLGYVDPQSAASWDMFGTSGGGVPDYRSAAPGFGVNVMNINGWF</sequence>
<feature type="compositionally biased region" description="Basic and acidic residues" evidence="4">
    <location>
        <begin position="649"/>
        <end position="665"/>
    </location>
</feature>
<evidence type="ECO:0000313" key="6">
    <source>
        <dbReference type="EMBL" id="KAK8001842.1"/>
    </source>
</evidence>
<dbReference type="InterPro" id="IPR050613">
    <property type="entry name" value="Sec_Metabolite_Reg"/>
</dbReference>
<accession>A0ABR1R7T5</accession>
<dbReference type="InterPro" id="IPR007219">
    <property type="entry name" value="XnlR_reg_dom"/>
</dbReference>
<dbReference type="Proteomes" id="UP001396898">
    <property type="component" value="Unassembled WGS sequence"/>
</dbReference>
<evidence type="ECO:0000256" key="2">
    <source>
        <dbReference type="ARBA" id="ARBA00022723"/>
    </source>
</evidence>
<evidence type="ECO:0000256" key="3">
    <source>
        <dbReference type="ARBA" id="ARBA00023242"/>
    </source>
</evidence>
<evidence type="ECO:0000313" key="7">
    <source>
        <dbReference type="Proteomes" id="UP001396898"/>
    </source>
</evidence>
<feature type="domain" description="Xylanolytic transcriptional activator regulatory" evidence="5">
    <location>
        <begin position="329"/>
        <end position="402"/>
    </location>
</feature>
<feature type="non-terminal residue" evidence="6">
    <location>
        <position position="1"/>
    </location>
</feature>
<dbReference type="Pfam" id="PF00172">
    <property type="entry name" value="Zn_clus"/>
    <property type="match status" value="1"/>
</dbReference>
<evidence type="ECO:0000256" key="1">
    <source>
        <dbReference type="ARBA" id="ARBA00004123"/>
    </source>
</evidence>
<feature type="region of interest" description="Disordered" evidence="4">
    <location>
        <begin position="170"/>
        <end position="195"/>
    </location>
</feature>
<dbReference type="Gene3D" id="4.10.240.10">
    <property type="entry name" value="Zn(2)-C6 fungal-type DNA-binding domain"/>
    <property type="match status" value="1"/>
</dbReference>
<comment type="subcellular location">
    <subcellularLocation>
        <location evidence="1">Nucleus</location>
    </subcellularLocation>
</comment>
<reference evidence="6 7" key="1">
    <citation type="submission" date="2023-01" db="EMBL/GenBank/DDBJ databases">
        <title>Analysis of 21 Apiospora genomes using comparative genomics revels a genus with tremendous synthesis potential of carbohydrate active enzymes and secondary metabolites.</title>
        <authorList>
            <person name="Sorensen T."/>
        </authorList>
    </citation>
    <scope>NUCLEOTIDE SEQUENCE [LARGE SCALE GENOMIC DNA]</scope>
    <source>
        <strain evidence="6 7">CBS 20057</strain>
    </source>
</reference>
<dbReference type="CDD" id="cd12148">
    <property type="entry name" value="fungal_TF_MHR"/>
    <property type="match status" value="1"/>
</dbReference>
<dbReference type="InterPro" id="IPR036864">
    <property type="entry name" value="Zn2-C6_fun-type_DNA-bd_sf"/>
</dbReference>
<gene>
    <name evidence="6" type="ORF">PG991_014064</name>
</gene>
<dbReference type="SUPFAM" id="SSF57701">
    <property type="entry name" value="Zn2/Cys6 DNA-binding domain"/>
    <property type="match status" value="1"/>
</dbReference>
<keyword evidence="3" id="KW-0539">Nucleus</keyword>
<organism evidence="6 7">
    <name type="scientific">Apiospora marii</name>
    <dbReference type="NCBI Taxonomy" id="335849"/>
    <lineage>
        <taxon>Eukaryota</taxon>
        <taxon>Fungi</taxon>
        <taxon>Dikarya</taxon>
        <taxon>Ascomycota</taxon>
        <taxon>Pezizomycotina</taxon>
        <taxon>Sordariomycetes</taxon>
        <taxon>Xylariomycetidae</taxon>
        <taxon>Amphisphaeriales</taxon>
        <taxon>Apiosporaceae</taxon>
        <taxon>Apiospora</taxon>
    </lineage>
</organism>
<keyword evidence="2" id="KW-0479">Metal-binding</keyword>
<proteinExistence type="predicted"/>
<dbReference type="SMART" id="SM00906">
    <property type="entry name" value="Fungal_trans"/>
    <property type="match status" value="1"/>
</dbReference>
<protein>
    <submittedName>
        <fullName evidence="6">Transcription factor</fullName>
    </submittedName>
</protein>
<dbReference type="CDD" id="cd00067">
    <property type="entry name" value="GAL4"/>
    <property type="match status" value="1"/>
</dbReference>
<dbReference type="PANTHER" id="PTHR31001:SF85">
    <property type="entry name" value="ZN(II)2CYS6 TRANSCRIPTION FACTOR (EUROFUNG)"/>
    <property type="match status" value="1"/>
</dbReference>
<evidence type="ECO:0000256" key="4">
    <source>
        <dbReference type="SAM" id="MobiDB-lite"/>
    </source>
</evidence>
<keyword evidence="7" id="KW-1185">Reference proteome</keyword>
<name>A0ABR1R7T5_9PEZI</name>
<dbReference type="PANTHER" id="PTHR31001">
    <property type="entry name" value="UNCHARACTERIZED TRANSCRIPTIONAL REGULATORY PROTEIN"/>
    <property type="match status" value="1"/>
</dbReference>
<feature type="region of interest" description="Disordered" evidence="4">
    <location>
        <begin position="648"/>
        <end position="668"/>
    </location>
</feature>
<dbReference type="EMBL" id="JAQQWI010000018">
    <property type="protein sequence ID" value="KAK8001842.1"/>
    <property type="molecule type" value="Genomic_DNA"/>
</dbReference>
<feature type="compositionally biased region" description="Polar residues" evidence="4">
    <location>
        <begin position="177"/>
        <end position="195"/>
    </location>
</feature>